<evidence type="ECO:0000313" key="6">
    <source>
        <dbReference type="EMBL" id="ESQ29675.1"/>
    </source>
</evidence>
<evidence type="ECO:0000256" key="2">
    <source>
        <dbReference type="ARBA" id="ARBA00022670"/>
    </source>
</evidence>
<keyword evidence="3" id="KW-0378">Hydrolase</keyword>
<dbReference type="KEGG" id="eus:EUTSA_v10023958mg"/>
<name>V4JW62_EUTSA</name>
<feature type="region of interest" description="Disordered" evidence="4">
    <location>
        <begin position="1"/>
        <end position="32"/>
    </location>
</feature>
<keyword evidence="7" id="KW-1185">Reference proteome</keyword>
<keyword evidence="2" id="KW-0645">Protease</keyword>
<dbReference type="Pfam" id="PF02902">
    <property type="entry name" value="Peptidase_C48"/>
    <property type="match status" value="1"/>
</dbReference>
<accession>V4JW62</accession>
<dbReference type="AlphaFoldDB" id="V4JW62"/>
<reference evidence="6 7" key="1">
    <citation type="journal article" date="2013" name="Front. Plant Sci.">
        <title>The Reference Genome of the Halophytic Plant Eutrema salsugineum.</title>
        <authorList>
            <person name="Yang R."/>
            <person name="Jarvis D.E."/>
            <person name="Chen H."/>
            <person name="Beilstein M.A."/>
            <person name="Grimwood J."/>
            <person name="Jenkins J."/>
            <person name="Shu S."/>
            <person name="Prochnik S."/>
            <person name="Xin M."/>
            <person name="Ma C."/>
            <person name="Schmutz J."/>
            <person name="Wing R.A."/>
            <person name="Mitchell-Olds T."/>
            <person name="Schumaker K.S."/>
            <person name="Wang X."/>
        </authorList>
    </citation>
    <scope>NUCLEOTIDE SEQUENCE [LARGE SCALE GENOMIC DNA]</scope>
</reference>
<sequence length="279" mass="32074">MDVDPTTPSQQDDNSCTPAGARESQIEEGHVHRRVSKRLRTVSTKYNSLFLCDKRVRSIIGQKPVVDEAEKQLDDRFEKSYENFQKGRNFANIERYKRPSRETETSYGFCMIGRHLLWDDSRKPRADVLDAKFFVSLTSVGEVDHLQLFTEADVLYILFNLDIKHWIFLVVEVITCKIQVIDCNVSLRSEFCPIAEMLPNLFREVGANEQMSQVATSQYEIQRISEVPQIKSTGDAGFVSYFLMLSHAIFGLPGCLEFDLTHIDLEVKKVSTVMIEQYL</sequence>
<evidence type="ECO:0000256" key="1">
    <source>
        <dbReference type="ARBA" id="ARBA00005234"/>
    </source>
</evidence>
<dbReference type="SUPFAM" id="SSF54001">
    <property type="entry name" value="Cysteine proteinases"/>
    <property type="match status" value="1"/>
</dbReference>
<dbReference type="Gramene" id="ESQ29675">
    <property type="protein sequence ID" value="ESQ29675"/>
    <property type="gene ID" value="EUTSA_v10023958mg"/>
</dbReference>
<dbReference type="GO" id="GO:0008234">
    <property type="term" value="F:cysteine-type peptidase activity"/>
    <property type="evidence" value="ECO:0007669"/>
    <property type="project" value="InterPro"/>
</dbReference>
<proteinExistence type="inferred from homology"/>
<evidence type="ECO:0000259" key="5">
    <source>
        <dbReference type="Pfam" id="PF02902"/>
    </source>
</evidence>
<gene>
    <name evidence="6" type="ORF">EUTSA_v10023958mg</name>
</gene>
<dbReference type="GO" id="GO:0006508">
    <property type="term" value="P:proteolysis"/>
    <property type="evidence" value="ECO:0007669"/>
    <property type="project" value="UniProtKB-KW"/>
</dbReference>
<evidence type="ECO:0000256" key="3">
    <source>
        <dbReference type="ARBA" id="ARBA00022801"/>
    </source>
</evidence>
<evidence type="ECO:0000256" key="4">
    <source>
        <dbReference type="SAM" id="MobiDB-lite"/>
    </source>
</evidence>
<dbReference type="EMBL" id="KI517881">
    <property type="protein sequence ID" value="ESQ29675.1"/>
    <property type="molecule type" value="Genomic_DNA"/>
</dbReference>
<protein>
    <recommendedName>
        <fullName evidence="5">Ubiquitin-like protease family profile domain-containing protein</fullName>
    </recommendedName>
</protein>
<evidence type="ECO:0000313" key="7">
    <source>
        <dbReference type="Proteomes" id="UP000030689"/>
    </source>
</evidence>
<comment type="similarity">
    <text evidence="1">Belongs to the peptidase C48 family.</text>
</comment>
<feature type="compositionally biased region" description="Polar residues" evidence="4">
    <location>
        <begin position="1"/>
        <end position="17"/>
    </location>
</feature>
<dbReference type="Proteomes" id="UP000030689">
    <property type="component" value="Unassembled WGS sequence"/>
</dbReference>
<organism evidence="6 7">
    <name type="scientific">Eutrema salsugineum</name>
    <name type="common">Saltwater cress</name>
    <name type="synonym">Sisymbrium salsugineum</name>
    <dbReference type="NCBI Taxonomy" id="72664"/>
    <lineage>
        <taxon>Eukaryota</taxon>
        <taxon>Viridiplantae</taxon>
        <taxon>Streptophyta</taxon>
        <taxon>Embryophyta</taxon>
        <taxon>Tracheophyta</taxon>
        <taxon>Spermatophyta</taxon>
        <taxon>Magnoliopsida</taxon>
        <taxon>eudicotyledons</taxon>
        <taxon>Gunneridae</taxon>
        <taxon>Pentapetalae</taxon>
        <taxon>rosids</taxon>
        <taxon>malvids</taxon>
        <taxon>Brassicales</taxon>
        <taxon>Brassicaceae</taxon>
        <taxon>Eutremeae</taxon>
        <taxon>Eutrema</taxon>
    </lineage>
</organism>
<dbReference type="InterPro" id="IPR003653">
    <property type="entry name" value="Peptidase_C48_C"/>
</dbReference>
<dbReference type="Gene3D" id="3.40.395.10">
    <property type="entry name" value="Adenoviral Proteinase, Chain A"/>
    <property type="match status" value="1"/>
</dbReference>
<feature type="domain" description="Ubiquitin-like protease family profile" evidence="5">
    <location>
        <begin position="142"/>
        <end position="260"/>
    </location>
</feature>
<dbReference type="InterPro" id="IPR038765">
    <property type="entry name" value="Papain-like_cys_pep_sf"/>
</dbReference>